<dbReference type="AlphaFoldDB" id="A0A9X2FMI2"/>
<dbReference type="SMART" id="SM00487">
    <property type="entry name" value="DEXDc"/>
    <property type="match status" value="1"/>
</dbReference>
<dbReference type="GO" id="GO:0005840">
    <property type="term" value="C:ribosome"/>
    <property type="evidence" value="ECO:0007669"/>
    <property type="project" value="TreeGrafter"/>
</dbReference>
<dbReference type="Proteomes" id="UP001139006">
    <property type="component" value="Unassembled WGS sequence"/>
</dbReference>
<dbReference type="GO" id="GO:0003724">
    <property type="term" value="F:RNA helicase activity"/>
    <property type="evidence" value="ECO:0007669"/>
    <property type="project" value="TreeGrafter"/>
</dbReference>
<evidence type="ECO:0000259" key="8">
    <source>
        <dbReference type="PROSITE" id="PS51194"/>
    </source>
</evidence>
<dbReference type="RefSeq" id="WP_253361070.1">
    <property type="nucleotide sequence ID" value="NZ_JAIULA010000015.1"/>
</dbReference>
<dbReference type="GO" id="GO:0005829">
    <property type="term" value="C:cytosol"/>
    <property type="evidence" value="ECO:0007669"/>
    <property type="project" value="TreeGrafter"/>
</dbReference>
<evidence type="ECO:0000256" key="2">
    <source>
        <dbReference type="ARBA" id="ARBA00022801"/>
    </source>
</evidence>
<dbReference type="CDD" id="cd18787">
    <property type="entry name" value="SF2_C_DEAD"/>
    <property type="match status" value="1"/>
</dbReference>
<reference evidence="9 10" key="1">
    <citation type="journal article" date="2023" name="Int. J. Syst. Evol. Microbiol.">
        <title>Ligilactobacillus ubinensis sp. nov., a novel species isolated from the wild ferment of a durian fruit (Durio zibethinus).</title>
        <authorList>
            <person name="Heng Y.C."/>
            <person name="Menon N."/>
            <person name="Chen B."/>
            <person name="Loo B.Z.L."/>
            <person name="Wong G.W.J."/>
            <person name="Lim A.C.H."/>
            <person name="Silvaraju S."/>
            <person name="Kittelmann S."/>
        </authorList>
    </citation>
    <scope>NUCLEOTIDE SEQUENCE [LARGE SCALE GENOMIC DNA]</scope>
    <source>
        <strain evidence="9 10">WILCCON 0076</strain>
    </source>
</reference>
<dbReference type="GO" id="GO:0009409">
    <property type="term" value="P:response to cold"/>
    <property type="evidence" value="ECO:0007669"/>
    <property type="project" value="TreeGrafter"/>
</dbReference>
<dbReference type="Pfam" id="PF00271">
    <property type="entry name" value="Helicase_C"/>
    <property type="match status" value="1"/>
</dbReference>
<dbReference type="InterPro" id="IPR011545">
    <property type="entry name" value="DEAD/DEAH_box_helicase_dom"/>
</dbReference>
<comment type="caution">
    <text evidence="9">The sequence shown here is derived from an EMBL/GenBank/DDBJ whole genome shotgun (WGS) entry which is preliminary data.</text>
</comment>
<keyword evidence="2 5" id="KW-0378">Hydrolase</keyword>
<evidence type="ECO:0000256" key="3">
    <source>
        <dbReference type="ARBA" id="ARBA00022806"/>
    </source>
</evidence>
<feature type="region of interest" description="Disordered" evidence="6">
    <location>
        <begin position="369"/>
        <end position="419"/>
    </location>
</feature>
<dbReference type="InterPro" id="IPR050547">
    <property type="entry name" value="DEAD_box_RNA_helicases"/>
</dbReference>
<dbReference type="PANTHER" id="PTHR47963">
    <property type="entry name" value="DEAD-BOX ATP-DEPENDENT RNA HELICASE 47, MITOCHONDRIAL"/>
    <property type="match status" value="1"/>
</dbReference>
<keyword evidence="1 5" id="KW-0547">Nucleotide-binding</keyword>
<dbReference type="PROSITE" id="PS51194">
    <property type="entry name" value="HELICASE_CTER"/>
    <property type="match status" value="1"/>
</dbReference>
<feature type="domain" description="Helicase C-terminal" evidence="8">
    <location>
        <begin position="221"/>
        <end position="372"/>
    </location>
</feature>
<dbReference type="PANTHER" id="PTHR47963:SF7">
    <property type="entry name" value="ATP-DEPENDENT RNA HELICASE YFML-RELATED"/>
    <property type="match status" value="1"/>
</dbReference>
<dbReference type="InterPro" id="IPR001650">
    <property type="entry name" value="Helicase_C-like"/>
</dbReference>
<gene>
    <name evidence="9" type="ORF">LB941_08215</name>
</gene>
<evidence type="ECO:0000313" key="10">
    <source>
        <dbReference type="Proteomes" id="UP001139006"/>
    </source>
</evidence>
<dbReference type="PROSITE" id="PS00039">
    <property type="entry name" value="DEAD_ATP_HELICASE"/>
    <property type="match status" value="1"/>
</dbReference>
<dbReference type="InterPro" id="IPR014001">
    <property type="entry name" value="Helicase_ATP-bd"/>
</dbReference>
<keyword evidence="3 5" id="KW-0347">Helicase</keyword>
<dbReference type="Pfam" id="PF00270">
    <property type="entry name" value="DEAD"/>
    <property type="match status" value="1"/>
</dbReference>
<dbReference type="PROSITE" id="PS51192">
    <property type="entry name" value="HELICASE_ATP_BIND_1"/>
    <property type="match status" value="1"/>
</dbReference>
<dbReference type="CDD" id="cd00268">
    <property type="entry name" value="DEADc"/>
    <property type="match status" value="1"/>
</dbReference>
<dbReference type="EMBL" id="JAIULA010000015">
    <property type="protein sequence ID" value="MCP0887316.1"/>
    <property type="molecule type" value="Genomic_DNA"/>
</dbReference>
<organism evidence="9 10">
    <name type="scientific">Ligilactobacillus ubinensis</name>
    <dbReference type="NCBI Taxonomy" id="2876789"/>
    <lineage>
        <taxon>Bacteria</taxon>
        <taxon>Bacillati</taxon>
        <taxon>Bacillota</taxon>
        <taxon>Bacilli</taxon>
        <taxon>Lactobacillales</taxon>
        <taxon>Lactobacillaceae</taxon>
        <taxon>Ligilactobacillus</taxon>
    </lineage>
</organism>
<accession>A0A9X2FMI2</accession>
<evidence type="ECO:0000256" key="5">
    <source>
        <dbReference type="RuleBase" id="RU000492"/>
    </source>
</evidence>
<evidence type="ECO:0000313" key="9">
    <source>
        <dbReference type="EMBL" id="MCP0887316.1"/>
    </source>
</evidence>
<dbReference type="SMART" id="SM00490">
    <property type="entry name" value="HELICc"/>
    <property type="match status" value="1"/>
</dbReference>
<feature type="compositionally biased region" description="Basic residues" evidence="6">
    <location>
        <begin position="399"/>
        <end position="419"/>
    </location>
</feature>
<feature type="domain" description="Helicase ATP-binding" evidence="7">
    <location>
        <begin position="25"/>
        <end position="195"/>
    </location>
</feature>
<keyword evidence="4 5" id="KW-0067">ATP-binding</keyword>
<dbReference type="GO" id="GO:0005524">
    <property type="term" value="F:ATP binding"/>
    <property type="evidence" value="ECO:0007669"/>
    <property type="project" value="UniProtKB-KW"/>
</dbReference>
<dbReference type="InterPro" id="IPR027417">
    <property type="entry name" value="P-loop_NTPase"/>
</dbReference>
<dbReference type="GO" id="GO:0033592">
    <property type="term" value="F:RNA strand annealing activity"/>
    <property type="evidence" value="ECO:0007669"/>
    <property type="project" value="TreeGrafter"/>
</dbReference>
<name>A0A9X2FMI2_9LACO</name>
<sequence length="419" mass="47730">MNKNFEEQFKKEGFTQLAPIQKAVYEPLMQGKNILGLAPTGSGKTLAYTWPLLERLLPGDGVQLLVIAPSQELAAQLTDVIRPWSKLLGMTTISVIGGANVKRQVEKLKKRPEIVIGTPGRLLNLANDKKLKLHTLTTVVIDEADELLQQDETREDCRNLVSCAPADVQLSFFSATKTPILDQLHRWFGVNVEEIDVRKEDHTQGQVMHYLIETPVRKRVDILRRLSHVDDFCALVFFKQTATLKDVADKLKHQHVKIAELTSDARQIQRQQALNALRKREISLLLTTDVAARGLDIKELPAVVNYDLPHDTNTYIHRVGRTGRMGATGKVVNIGNEHDLRLFKQIIRQESYDFVTGYLYNSQIVTEIPEDKPSDKGRSKPKNKVKKQVREKIPEQPVVKRKKNRKRDQKNKGKRRIKD</sequence>
<evidence type="ECO:0000256" key="6">
    <source>
        <dbReference type="SAM" id="MobiDB-lite"/>
    </source>
</evidence>
<dbReference type="InterPro" id="IPR000629">
    <property type="entry name" value="RNA-helicase_DEAD-box_CS"/>
</dbReference>
<dbReference type="SUPFAM" id="SSF52540">
    <property type="entry name" value="P-loop containing nucleoside triphosphate hydrolases"/>
    <property type="match status" value="1"/>
</dbReference>
<proteinExistence type="inferred from homology"/>
<feature type="compositionally biased region" description="Basic and acidic residues" evidence="6">
    <location>
        <begin position="369"/>
        <end position="378"/>
    </location>
</feature>
<evidence type="ECO:0000256" key="4">
    <source>
        <dbReference type="ARBA" id="ARBA00022840"/>
    </source>
</evidence>
<evidence type="ECO:0000256" key="1">
    <source>
        <dbReference type="ARBA" id="ARBA00022741"/>
    </source>
</evidence>
<dbReference type="GO" id="GO:0016787">
    <property type="term" value="F:hydrolase activity"/>
    <property type="evidence" value="ECO:0007669"/>
    <property type="project" value="UniProtKB-KW"/>
</dbReference>
<dbReference type="Gene3D" id="3.40.50.300">
    <property type="entry name" value="P-loop containing nucleotide triphosphate hydrolases"/>
    <property type="match status" value="2"/>
</dbReference>
<dbReference type="InterPro" id="IPR044742">
    <property type="entry name" value="DEAD/DEAH_RhlB"/>
</dbReference>
<protein>
    <submittedName>
        <fullName evidence="9">DEAD/DEAH box helicase</fullName>
    </submittedName>
</protein>
<comment type="similarity">
    <text evidence="5">Belongs to the DEAD box helicase family.</text>
</comment>
<evidence type="ECO:0000259" key="7">
    <source>
        <dbReference type="PROSITE" id="PS51192"/>
    </source>
</evidence>
<keyword evidence="10" id="KW-1185">Reference proteome</keyword>